<protein>
    <recommendedName>
        <fullName evidence="1">TLDc domain-containing protein</fullName>
    </recommendedName>
</protein>
<accession>A7T9Y6</accession>
<keyword evidence="3" id="KW-1185">Reference proteome</keyword>
<gene>
    <name evidence="2" type="ORF">NEMVEDRAFT_v1g224329</name>
</gene>
<dbReference type="InterPro" id="IPR006571">
    <property type="entry name" value="TLDc_dom"/>
</dbReference>
<proteinExistence type="predicted"/>
<dbReference type="PhylomeDB" id="A7T9Y6"/>
<feature type="domain" description="TLDc" evidence="1">
    <location>
        <begin position="5"/>
        <end position="191"/>
    </location>
</feature>
<name>A7T9Y6_NEMVE</name>
<dbReference type="KEGG" id="nve:5497456"/>
<evidence type="ECO:0000313" key="2">
    <source>
        <dbReference type="EMBL" id="EDO27186.1"/>
    </source>
</evidence>
<organism evidence="2 3">
    <name type="scientific">Nematostella vectensis</name>
    <name type="common">Starlet sea anemone</name>
    <dbReference type="NCBI Taxonomy" id="45351"/>
    <lineage>
        <taxon>Eukaryota</taxon>
        <taxon>Metazoa</taxon>
        <taxon>Cnidaria</taxon>
        <taxon>Anthozoa</taxon>
        <taxon>Hexacorallia</taxon>
        <taxon>Actiniaria</taxon>
        <taxon>Edwardsiidae</taxon>
        <taxon>Nematostella</taxon>
    </lineage>
</organism>
<dbReference type="Proteomes" id="UP000001593">
    <property type="component" value="Unassembled WGS sequence"/>
</dbReference>
<dbReference type="PROSITE" id="PS51886">
    <property type="entry name" value="TLDC"/>
    <property type="match status" value="1"/>
</dbReference>
<dbReference type="EMBL" id="DS473698">
    <property type="protein sequence ID" value="EDO27186.1"/>
    <property type="molecule type" value="Genomic_DNA"/>
</dbReference>
<dbReference type="InParanoid" id="A7T9Y6"/>
<reference evidence="2 3" key="1">
    <citation type="journal article" date="2007" name="Science">
        <title>Sea anemone genome reveals ancestral eumetazoan gene repertoire and genomic organization.</title>
        <authorList>
            <person name="Putnam N.H."/>
            <person name="Srivastava M."/>
            <person name="Hellsten U."/>
            <person name="Dirks B."/>
            <person name="Chapman J."/>
            <person name="Salamov A."/>
            <person name="Terry A."/>
            <person name="Shapiro H."/>
            <person name="Lindquist E."/>
            <person name="Kapitonov V.V."/>
            <person name="Jurka J."/>
            <person name="Genikhovich G."/>
            <person name="Grigoriev I.V."/>
            <person name="Lucas S.M."/>
            <person name="Steele R.E."/>
            <person name="Finnerty J.R."/>
            <person name="Technau U."/>
            <person name="Martindale M.Q."/>
            <person name="Rokhsar D.S."/>
        </authorList>
    </citation>
    <scope>NUCLEOTIDE SEQUENCE [LARGE SCALE GENOMIC DNA]</scope>
    <source>
        <strain evidence="3">CH2 X CH6</strain>
    </source>
</reference>
<dbReference type="STRING" id="45351.A7T9Y6"/>
<dbReference type="Pfam" id="PF07534">
    <property type="entry name" value="TLD"/>
    <property type="match status" value="1"/>
</dbReference>
<sequence length="193" mass="21687">LEKSAILSGKGRKYLRDLFRFLKPVQQSPKSRWVRCFSAKRDGWAARTFHEKCNGKAPNIVLVSVGGRYVFGGYSDVAWTMSGRGYQSSTKSFLFTLRNKNGYRPEKLPLKRTPDEQAIWDHRSCGPAFGDPWFGCGRDLFIADNAGGNKASCTEPHKYARPQGATSDGPCDVFAGEHRFTPDEMEVFHEVVD</sequence>
<dbReference type="OMA" id="CIKCISE"/>
<dbReference type="HOGENOM" id="CLU_101529_0_0_1"/>
<dbReference type="AlphaFoldDB" id="A7T9Y6"/>
<feature type="non-terminal residue" evidence="2">
    <location>
        <position position="193"/>
    </location>
</feature>
<dbReference type="SMART" id="SM00584">
    <property type="entry name" value="TLDc"/>
    <property type="match status" value="1"/>
</dbReference>
<evidence type="ECO:0000313" key="3">
    <source>
        <dbReference type="Proteomes" id="UP000001593"/>
    </source>
</evidence>
<evidence type="ECO:0000259" key="1">
    <source>
        <dbReference type="PROSITE" id="PS51886"/>
    </source>
</evidence>